<reference evidence="1" key="1">
    <citation type="journal article" date="2016" name="Nat. Genet.">
        <title>A high-quality carrot genome assembly provides new insights into carotenoid accumulation and asterid genome evolution.</title>
        <authorList>
            <person name="Iorizzo M."/>
            <person name="Ellison S."/>
            <person name="Senalik D."/>
            <person name="Zeng P."/>
            <person name="Satapoomin P."/>
            <person name="Huang J."/>
            <person name="Bowman M."/>
            <person name="Iovene M."/>
            <person name="Sanseverino W."/>
            <person name="Cavagnaro P."/>
            <person name="Yildiz M."/>
            <person name="Macko-Podgorni A."/>
            <person name="Moranska E."/>
            <person name="Grzebelus E."/>
            <person name="Grzebelus D."/>
            <person name="Ashrafi H."/>
            <person name="Zheng Z."/>
            <person name="Cheng S."/>
            <person name="Spooner D."/>
            <person name="Van Deynze A."/>
            <person name="Simon P."/>
        </authorList>
    </citation>
    <scope>NUCLEOTIDE SEQUENCE [LARGE SCALE GENOMIC DNA]</scope>
    <source>
        <tissue evidence="1">Leaf</tissue>
    </source>
</reference>
<protein>
    <submittedName>
        <fullName evidence="1">Uncharacterized protein</fullName>
    </submittedName>
</protein>
<accession>A0A165XMH5</accession>
<evidence type="ECO:0000313" key="2">
    <source>
        <dbReference type="EMBL" id="WOG97262.1"/>
    </source>
</evidence>
<evidence type="ECO:0000313" key="1">
    <source>
        <dbReference type="EMBL" id="KZM98306.1"/>
    </source>
</evidence>
<organism evidence="1">
    <name type="scientific">Daucus carota subsp. sativus</name>
    <name type="common">Carrot</name>
    <dbReference type="NCBI Taxonomy" id="79200"/>
    <lineage>
        <taxon>Eukaryota</taxon>
        <taxon>Viridiplantae</taxon>
        <taxon>Streptophyta</taxon>
        <taxon>Embryophyta</taxon>
        <taxon>Tracheophyta</taxon>
        <taxon>Spermatophyta</taxon>
        <taxon>Magnoliopsida</taxon>
        <taxon>eudicotyledons</taxon>
        <taxon>Gunneridae</taxon>
        <taxon>Pentapetalae</taxon>
        <taxon>asterids</taxon>
        <taxon>campanulids</taxon>
        <taxon>Apiales</taxon>
        <taxon>Apiaceae</taxon>
        <taxon>Apioideae</taxon>
        <taxon>Scandiceae</taxon>
        <taxon>Daucinae</taxon>
        <taxon>Daucus</taxon>
        <taxon>Daucus sect. Daucus</taxon>
    </lineage>
</organism>
<dbReference type="AlphaFoldDB" id="A0A165XMH5"/>
<evidence type="ECO:0000313" key="3">
    <source>
        <dbReference type="Proteomes" id="UP000077755"/>
    </source>
</evidence>
<sequence>MFESIQLKLNKLCMIEGETEREGRILEREGGMIVTRLMRRILNGNHQRCKL</sequence>
<dbReference type="EMBL" id="LNRQ01000004">
    <property type="protein sequence ID" value="KZM98306.1"/>
    <property type="molecule type" value="Genomic_DNA"/>
</dbReference>
<name>A0A165XMH5_DAUCS</name>
<proteinExistence type="predicted"/>
<dbReference type="EMBL" id="CP093346">
    <property type="protein sequence ID" value="WOG97262.1"/>
    <property type="molecule type" value="Genomic_DNA"/>
</dbReference>
<gene>
    <name evidence="1" type="ORF">DCAR_014332</name>
    <name evidence="2" type="ORF">DCAR_0416602</name>
</gene>
<keyword evidence="3" id="KW-1185">Reference proteome</keyword>
<dbReference type="Gramene" id="KZM98306">
    <property type="protein sequence ID" value="KZM98306"/>
    <property type="gene ID" value="DCAR_014332"/>
</dbReference>
<reference evidence="2" key="2">
    <citation type="submission" date="2022-03" db="EMBL/GenBank/DDBJ databases">
        <title>Draft title - Genomic analysis of global carrot germplasm unveils the trajectory of domestication and the origin of high carotenoid orange carrot.</title>
        <authorList>
            <person name="Iorizzo M."/>
            <person name="Ellison S."/>
            <person name="Senalik D."/>
            <person name="Macko-Podgorni A."/>
            <person name="Grzebelus D."/>
            <person name="Bostan H."/>
            <person name="Rolling W."/>
            <person name="Curaba J."/>
            <person name="Simon P."/>
        </authorList>
    </citation>
    <scope>NUCLEOTIDE SEQUENCE</scope>
    <source>
        <tissue evidence="2">Leaf</tissue>
    </source>
</reference>
<dbReference type="Proteomes" id="UP000077755">
    <property type="component" value="Chromosome 4"/>
</dbReference>